<dbReference type="InterPro" id="IPR002657">
    <property type="entry name" value="BilAc:Na_symport/Acr3"/>
</dbReference>
<evidence type="ECO:0000256" key="1">
    <source>
        <dbReference type="ARBA" id="ARBA00004141"/>
    </source>
</evidence>
<dbReference type="Gene3D" id="1.20.1530.20">
    <property type="match status" value="1"/>
</dbReference>
<dbReference type="PANTHER" id="PTHR10361:SF28">
    <property type="entry name" value="P3 PROTEIN-RELATED"/>
    <property type="match status" value="1"/>
</dbReference>
<evidence type="ECO:0000256" key="3">
    <source>
        <dbReference type="ARBA" id="ARBA00022989"/>
    </source>
</evidence>
<evidence type="ECO:0000256" key="4">
    <source>
        <dbReference type="ARBA" id="ARBA00023136"/>
    </source>
</evidence>
<protein>
    <recommendedName>
        <fullName evidence="8">Bile acid:sodium symporter family protein</fullName>
    </recommendedName>
</protein>
<evidence type="ECO:0000313" key="7">
    <source>
        <dbReference type="Proteomes" id="UP000613208"/>
    </source>
</evidence>
<comment type="subcellular location">
    <subcellularLocation>
        <location evidence="1">Membrane</location>
        <topology evidence="1">Multi-pass membrane protein</topology>
    </subcellularLocation>
</comment>
<keyword evidence="4 5" id="KW-0472">Membrane</keyword>
<dbReference type="RefSeq" id="WP_201309550.1">
    <property type="nucleotide sequence ID" value="NZ_BLYI01000003.1"/>
</dbReference>
<evidence type="ECO:0008006" key="8">
    <source>
        <dbReference type="Google" id="ProtNLM"/>
    </source>
</evidence>
<feature type="transmembrane region" description="Helical" evidence="5">
    <location>
        <begin position="97"/>
        <end position="119"/>
    </location>
</feature>
<dbReference type="EMBL" id="BLYI01000003">
    <property type="protein sequence ID" value="GFO83736.1"/>
    <property type="molecule type" value="Genomic_DNA"/>
</dbReference>
<feature type="transmembrane region" description="Helical" evidence="5">
    <location>
        <begin position="228"/>
        <end position="250"/>
    </location>
</feature>
<dbReference type="Pfam" id="PF01758">
    <property type="entry name" value="SBF"/>
    <property type="match status" value="1"/>
</dbReference>
<feature type="transmembrane region" description="Helical" evidence="5">
    <location>
        <begin position="126"/>
        <end position="145"/>
    </location>
</feature>
<feature type="transmembrane region" description="Helical" evidence="5">
    <location>
        <begin position="12"/>
        <end position="31"/>
    </location>
</feature>
<dbReference type="GO" id="GO:0016020">
    <property type="term" value="C:membrane"/>
    <property type="evidence" value="ECO:0007669"/>
    <property type="project" value="UniProtKB-SubCell"/>
</dbReference>
<dbReference type="Proteomes" id="UP000613208">
    <property type="component" value="Unassembled WGS sequence"/>
</dbReference>
<organism evidence="6 7">
    <name type="scientific">Anaerostipes butyraticus</name>
    <dbReference type="NCBI Taxonomy" id="645466"/>
    <lineage>
        <taxon>Bacteria</taxon>
        <taxon>Bacillati</taxon>
        <taxon>Bacillota</taxon>
        <taxon>Clostridia</taxon>
        <taxon>Lachnospirales</taxon>
        <taxon>Lachnospiraceae</taxon>
        <taxon>Anaerostipes</taxon>
    </lineage>
</organism>
<reference evidence="6" key="1">
    <citation type="submission" date="2020-06" db="EMBL/GenBank/DDBJ databases">
        <title>Characterization of fructooligosaccharide metabolism and fructooligosaccharide-degrading enzymes in human commensal butyrate producers.</title>
        <authorList>
            <person name="Tanno H."/>
            <person name="Fujii T."/>
            <person name="Hirano K."/>
            <person name="Maeno S."/>
            <person name="Tonozuka T."/>
            <person name="Sakamoto M."/>
            <person name="Ohkuma M."/>
            <person name="Tochio T."/>
            <person name="Endo A."/>
        </authorList>
    </citation>
    <scope>NUCLEOTIDE SEQUENCE</scope>
    <source>
        <strain evidence="6">JCM 17466</strain>
    </source>
</reference>
<gene>
    <name evidence="6" type="primary">ybaS</name>
    <name evidence="6" type="ORF">ANBU17_00830</name>
</gene>
<keyword evidence="3 5" id="KW-1133">Transmembrane helix</keyword>
<proteinExistence type="predicted"/>
<dbReference type="AlphaFoldDB" id="A0A916VBL8"/>
<feature type="transmembrane region" description="Helical" evidence="5">
    <location>
        <begin position="286"/>
        <end position="306"/>
    </location>
</feature>
<dbReference type="InterPro" id="IPR038770">
    <property type="entry name" value="Na+/solute_symporter_sf"/>
</dbReference>
<sequence length="314" mass="34553">MLARFNQFIERWIFLVTPVCVILGVVFSDITIHGNVLVPYVFAVMTFIGALKSSFQDIVHVFRHPLPLLLSMVCIHIIMPVLAFGAGSLFFSDNINLITGMVLEFAVPSAVIALMWVTIYNGSSALSLSLVIVDTVLAPFLIPLTLRVIVGSRVQINTSSMIEELLFMIALPAVAAMCLNQFSKGKVKETWPPKLAPVSKICLMFIQICNSSKAAPYIRHMNRELLEVIFAILILAAFGYALGWIAAVLFKQDRKMTVSMMFGVGMRNISAGAVIASSYFPAEVVFPVITATLFQQVLAAVYGTLFHRIKKEAS</sequence>
<comment type="caution">
    <text evidence="6">The sequence shown here is derived from an EMBL/GenBank/DDBJ whole genome shotgun (WGS) entry which is preliminary data.</text>
</comment>
<evidence type="ECO:0000313" key="6">
    <source>
        <dbReference type="EMBL" id="GFO83736.1"/>
    </source>
</evidence>
<feature type="transmembrane region" description="Helical" evidence="5">
    <location>
        <begin position="67"/>
        <end position="91"/>
    </location>
</feature>
<name>A0A916VBL8_9FIRM</name>
<keyword evidence="2 5" id="KW-0812">Transmembrane</keyword>
<keyword evidence="7" id="KW-1185">Reference proteome</keyword>
<evidence type="ECO:0000256" key="2">
    <source>
        <dbReference type="ARBA" id="ARBA00022692"/>
    </source>
</evidence>
<accession>A0A916VBL8</accession>
<dbReference type="InterPro" id="IPR004710">
    <property type="entry name" value="Bilac:Na_transpt"/>
</dbReference>
<evidence type="ECO:0000256" key="5">
    <source>
        <dbReference type="SAM" id="Phobius"/>
    </source>
</evidence>
<dbReference type="PANTHER" id="PTHR10361">
    <property type="entry name" value="SODIUM-BILE ACID COTRANSPORTER"/>
    <property type="match status" value="1"/>
</dbReference>